<organism evidence="1 2">
    <name type="scientific">Capnocytophaga stomatis</name>
    <dbReference type="NCBI Taxonomy" id="1848904"/>
    <lineage>
        <taxon>Bacteria</taxon>
        <taxon>Pseudomonadati</taxon>
        <taxon>Bacteroidota</taxon>
        <taxon>Flavobacteriia</taxon>
        <taxon>Flavobacteriales</taxon>
        <taxon>Flavobacteriaceae</taxon>
        <taxon>Capnocytophaga</taxon>
    </lineage>
</organism>
<name>A0ABW8QAZ1_9FLAO</name>
<protein>
    <submittedName>
        <fullName evidence="1">Uncharacterized protein</fullName>
    </submittedName>
</protein>
<dbReference type="EMBL" id="JBJGWJ010000002">
    <property type="protein sequence ID" value="MFK8293084.1"/>
    <property type="molecule type" value="Genomic_DNA"/>
</dbReference>
<reference evidence="1 2" key="1">
    <citation type="journal article" date="2016" name="Sci. Rep.">
        <title>Whole genome sequencing identifies a novel species of the genus Capnocytophaga isolated from dog and cat bite wounds in humans.</title>
        <authorList>
            <person name="Zangenah S."/>
            <person name="Abbasi N."/>
            <person name="Andersson A.F."/>
            <person name="Bergman P."/>
        </authorList>
    </citation>
    <scope>NUCLEOTIDE SEQUENCE [LARGE SCALE GENOMIC DNA]</scope>
    <source>
        <strain evidence="1 2">W5</strain>
    </source>
</reference>
<accession>A0ABW8QAZ1</accession>
<proteinExistence type="predicted"/>
<gene>
    <name evidence="1" type="ORF">ACI76L_04750</name>
</gene>
<dbReference type="RefSeq" id="WP_405253945.1">
    <property type="nucleotide sequence ID" value="NZ_JBJGWE010000002.1"/>
</dbReference>
<keyword evidence="2" id="KW-1185">Reference proteome</keyword>
<dbReference type="PROSITE" id="PS51257">
    <property type="entry name" value="PROKAR_LIPOPROTEIN"/>
    <property type="match status" value="1"/>
</dbReference>
<comment type="caution">
    <text evidence="1">The sequence shown here is derived from an EMBL/GenBank/DDBJ whole genome shotgun (WGS) entry which is preliminary data.</text>
</comment>
<evidence type="ECO:0000313" key="2">
    <source>
        <dbReference type="Proteomes" id="UP001622370"/>
    </source>
</evidence>
<sequence length="342" mass="39933">MRKIIALLILLSLVGCQYFEKKNTSQETSSEIIADTITNKNSDSLKIRKYVTDRQGTQFKEEPNESSKNQGDIEYGYLLEIESEQGDYYKVMNYETGNYSYVLKSKVGDLNQISLIASDLDMVQYIAKNEEDGAEFLETPIVLDTLINIELIDKSSYEKAKKSAVDFLLRDTLAIVKKNDVITLQCLDSVVTFKDVEPNSDMDNQQVFKYEGQIEFLNQFVISGSYWEAYDYKFIDKKTGKEISFSDFPYISPDKKHIICVHTNPYDSNSEISLYTIDNELKIKQILLAGFKNWMAYNWKMENAFWSNDGHFYIPINHRVKFWNEEGNYNENYQYIRIKIRK</sequence>
<evidence type="ECO:0000313" key="1">
    <source>
        <dbReference type="EMBL" id="MFK8293084.1"/>
    </source>
</evidence>
<dbReference type="Proteomes" id="UP001622370">
    <property type="component" value="Unassembled WGS sequence"/>
</dbReference>